<keyword evidence="3" id="KW-1185">Reference proteome</keyword>
<sequence>MTRKNTLIYPCAPIILFGVVLFIFIFTTPLVLFV</sequence>
<feature type="transmembrane region" description="Helical" evidence="1">
    <location>
        <begin position="7"/>
        <end position="32"/>
    </location>
</feature>
<keyword evidence="1" id="KW-1133">Transmembrane helix</keyword>
<evidence type="ECO:0000313" key="3">
    <source>
        <dbReference type="Proteomes" id="UP000008148"/>
    </source>
</evidence>
<keyword evidence="1" id="KW-0472">Membrane</keyword>
<name>A8AH04_CITK8</name>
<proteinExistence type="predicted"/>
<dbReference type="EMBL" id="CP000822">
    <property type="protein sequence ID" value="ABV12767.1"/>
    <property type="molecule type" value="Genomic_DNA"/>
</dbReference>
<gene>
    <name evidence="2" type="ordered locus">CKO_01635</name>
</gene>
<organism evidence="2 3">
    <name type="scientific">Citrobacter koseri (strain ATCC BAA-895 / CDC 4225-83 / SGSC4696)</name>
    <dbReference type="NCBI Taxonomy" id="290338"/>
    <lineage>
        <taxon>Bacteria</taxon>
        <taxon>Pseudomonadati</taxon>
        <taxon>Pseudomonadota</taxon>
        <taxon>Gammaproteobacteria</taxon>
        <taxon>Enterobacterales</taxon>
        <taxon>Enterobacteriaceae</taxon>
        <taxon>Citrobacter</taxon>
    </lineage>
</organism>
<reference evidence="2 3" key="1">
    <citation type="submission" date="2007-08" db="EMBL/GenBank/DDBJ databases">
        <authorList>
            <consortium name="The Citrobacter koseri Genome Sequencing Project"/>
            <person name="McClelland M."/>
            <person name="Sanderson E.K."/>
            <person name="Porwollik S."/>
            <person name="Spieth J."/>
            <person name="Clifton W.S."/>
            <person name="Latreille P."/>
            <person name="Courtney L."/>
            <person name="Wang C."/>
            <person name="Pepin K."/>
            <person name="Bhonagiri V."/>
            <person name="Nash W."/>
            <person name="Johnson M."/>
            <person name="Thiruvilangam P."/>
            <person name="Wilson R."/>
        </authorList>
    </citation>
    <scope>NUCLEOTIDE SEQUENCE [LARGE SCALE GENOMIC DNA]</scope>
    <source>
        <strain evidence="3">ATCC BAA-895 / CDC 4225-83 / SGSC4696</strain>
    </source>
</reference>
<dbReference type="STRING" id="290338.CKO_01635"/>
<dbReference type="HOGENOM" id="CLU_3372862_0_0_6"/>
<keyword evidence="1" id="KW-0812">Transmembrane</keyword>
<dbReference type="AlphaFoldDB" id="A8AH04"/>
<evidence type="ECO:0000256" key="1">
    <source>
        <dbReference type="SAM" id="Phobius"/>
    </source>
</evidence>
<dbReference type="KEGG" id="cko:CKO_01635"/>
<dbReference type="Proteomes" id="UP000008148">
    <property type="component" value="Chromosome"/>
</dbReference>
<evidence type="ECO:0000313" key="2">
    <source>
        <dbReference type="EMBL" id="ABV12767.1"/>
    </source>
</evidence>
<protein>
    <submittedName>
        <fullName evidence="2">Uncharacterized protein</fullName>
    </submittedName>
</protein>
<accession>A8AH04</accession>